<evidence type="ECO:0000256" key="2">
    <source>
        <dbReference type="ARBA" id="ARBA00022692"/>
    </source>
</evidence>
<dbReference type="Pfam" id="PF04193">
    <property type="entry name" value="PQ-loop"/>
    <property type="match status" value="1"/>
</dbReference>
<name>A0A2A9P286_OPHUN</name>
<comment type="subcellular location">
    <subcellularLocation>
        <location evidence="1">Membrane</location>
        <topology evidence="1">Multi-pass membrane protein</topology>
    </subcellularLocation>
</comment>
<proteinExistence type="predicted"/>
<dbReference type="Gene3D" id="1.20.1280.290">
    <property type="match status" value="2"/>
</dbReference>
<keyword evidence="3 5" id="KW-1133">Transmembrane helix</keyword>
<dbReference type="AlphaFoldDB" id="A0A2A9P286"/>
<dbReference type="GO" id="GO:0005802">
    <property type="term" value="C:trans-Golgi network"/>
    <property type="evidence" value="ECO:0007669"/>
    <property type="project" value="TreeGrafter"/>
</dbReference>
<gene>
    <name evidence="6" type="ORF">XA68_10857</name>
</gene>
<dbReference type="STRING" id="268505.A0A2A9P286"/>
<feature type="transmembrane region" description="Helical" evidence="5">
    <location>
        <begin position="70"/>
        <end position="88"/>
    </location>
</feature>
<evidence type="ECO:0000313" key="7">
    <source>
        <dbReference type="Proteomes" id="UP000037136"/>
    </source>
</evidence>
<evidence type="ECO:0000256" key="1">
    <source>
        <dbReference type="ARBA" id="ARBA00004141"/>
    </source>
</evidence>
<dbReference type="InterPro" id="IPR052241">
    <property type="entry name" value="SLC66/Scramblase_ANY1"/>
</dbReference>
<feature type="transmembrane region" description="Helical" evidence="5">
    <location>
        <begin position="134"/>
        <end position="152"/>
    </location>
</feature>
<evidence type="ECO:0000256" key="4">
    <source>
        <dbReference type="ARBA" id="ARBA00023136"/>
    </source>
</evidence>
<dbReference type="PANTHER" id="PTHR14856">
    <property type="entry name" value="PQ-LOOP REPEAT-CONTAINING PROTEIN 1-LIKE PROTEIN"/>
    <property type="match status" value="1"/>
</dbReference>
<keyword evidence="7" id="KW-1185">Reference proteome</keyword>
<dbReference type="GO" id="GO:0045332">
    <property type="term" value="P:phospholipid translocation"/>
    <property type="evidence" value="ECO:0007669"/>
    <property type="project" value="TreeGrafter"/>
</dbReference>
<dbReference type="GO" id="GO:0016020">
    <property type="term" value="C:membrane"/>
    <property type="evidence" value="ECO:0007669"/>
    <property type="project" value="UniProtKB-SubCell"/>
</dbReference>
<keyword evidence="2 5" id="KW-0812">Transmembrane</keyword>
<reference evidence="6 7" key="1">
    <citation type="journal article" date="2015" name="BMC Genomics">
        <title>Gene expression during zombie ant biting behavior reflects the complexity underlying fungal parasitic behavioral manipulation.</title>
        <authorList>
            <person name="de Bekker C."/>
            <person name="Ohm R.A."/>
            <person name="Loreto R.G."/>
            <person name="Sebastian A."/>
            <person name="Albert I."/>
            <person name="Merrow M."/>
            <person name="Brachmann A."/>
            <person name="Hughes D.P."/>
        </authorList>
    </citation>
    <scope>NUCLEOTIDE SEQUENCE [LARGE SCALE GENOMIC DNA]</scope>
    <source>
        <strain evidence="6 7">SC16a</strain>
    </source>
</reference>
<dbReference type="OrthoDB" id="292213at2759"/>
<evidence type="ECO:0000256" key="5">
    <source>
        <dbReference type="SAM" id="Phobius"/>
    </source>
</evidence>
<reference evidence="6 7" key="2">
    <citation type="journal article" date="2017" name="Sci. Rep.">
        <title>Ant-infecting Ophiocordyceps genomes reveal a high diversity of potential behavioral manipulation genes and a possible major role for enterotoxins.</title>
        <authorList>
            <person name="de Bekker C."/>
            <person name="Ohm R.A."/>
            <person name="Evans H.C."/>
            <person name="Brachmann A."/>
            <person name="Hughes D.P."/>
        </authorList>
    </citation>
    <scope>NUCLEOTIDE SEQUENCE [LARGE SCALE GENOMIC DNA]</scope>
    <source>
        <strain evidence="6 7">SC16a</strain>
    </source>
</reference>
<dbReference type="PANTHER" id="PTHR14856:SF9">
    <property type="entry name" value="PQ-LOOP REPEAT-CONTAINING PROTEIN 1"/>
    <property type="match status" value="1"/>
</dbReference>
<dbReference type="EMBL" id="LAZP02001249">
    <property type="protein sequence ID" value="PFH55067.1"/>
    <property type="molecule type" value="Genomic_DNA"/>
</dbReference>
<feature type="transmembrane region" description="Helical" evidence="5">
    <location>
        <begin position="38"/>
        <end position="58"/>
    </location>
</feature>
<dbReference type="GO" id="GO:0005829">
    <property type="term" value="C:cytosol"/>
    <property type="evidence" value="ECO:0007669"/>
    <property type="project" value="GOC"/>
</dbReference>
<keyword evidence="4 5" id="KW-0472">Membrane</keyword>
<feature type="transmembrane region" description="Helical" evidence="5">
    <location>
        <begin position="158"/>
        <end position="181"/>
    </location>
</feature>
<comment type="caution">
    <text evidence="6">The sequence shown here is derived from an EMBL/GenBank/DDBJ whole genome shotgun (WGS) entry which is preliminary data.</text>
</comment>
<dbReference type="GO" id="GO:0005768">
    <property type="term" value="C:endosome"/>
    <property type="evidence" value="ECO:0007669"/>
    <property type="project" value="TreeGrafter"/>
</dbReference>
<evidence type="ECO:0008006" key="8">
    <source>
        <dbReference type="Google" id="ProtNLM"/>
    </source>
</evidence>
<evidence type="ECO:0000313" key="6">
    <source>
        <dbReference type="EMBL" id="PFH55067.1"/>
    </source>
</evidence>
<feature type="transmembrane region" description="Helical" evidence="5">
    <location>
        <begin position="6"/>
        <end position="26"/>
    </location>
</feature>
<dbReference type="GO" id="GO:0042147">
    <property type="term" value="P:retrograde transport, endosome to Golgi"/>
    <property type="evidence" value="ECO:0007669"/>
    <property type="project" value="TreeGrafter"/>
</dbReference>
<sequence>MSGWLAACAGYVAPLFIVLSPILSYGDQALSMHRAKSSAGFSLDIPLIMLVASFFRIFYWHGARFDTSLLIQSLIMVGMQLVLLKIALDHRPGPSSKGGEASMPFVGGQHDNLLSAQRPFNFWQWRSPKPYWQFLVYLVCALMAFEVVLAAMPPVYALWSATLGYVGLSVEATLAIPQILANSQARSCKGFRLSVLVAWLGGDALKILWFFTSTSDIPVAFKVCGVFQAACDCLLGAQYFQYGEGEHCVAEHPLEEGQWSSAVMASERPHSRSFSQTKGGVIYTDAEVD</sequence>
<feature type="transmembrane region" description="Helical" evidence="5">
    <location>
        <begin position="193"/>
        <end position="211"/>
    </location>
</feature>
<evidence type="ECO:0000256" key="3">
    <source>
        <dbReference type="ARBA" id="ARBA00022989"/>
    </source>
</evidence>
<protein>
    <recommendedName>
        <fullName evidence="8">PQ loop repeat protein</fullName>
    </recommendedName>
</protein>
<dbReference type="InterPro" id="IPR006603">
    <property type="entry name" value="PQ-loop_rpt"/>
</dbReference>
<accession>A0A2A9P286</accession>
<organism evidence="6 7">
    <name type="scientific">Ophiocordyceps unilateralis</name>
    <name type="common">Zombie-ant fungus</name>
    <name type="synonym">Torrubia unilateralis</name>
    <dbReference type="NCBI Taxonomy" id="268505"/>
    <lineage>
        <taxon>Eukaryota</taxon>
        <taxon>Fungi</taxon>
        <taxon>Dikarya</taxon>
        <taxon>Ascomycota</taxon>
        <taxon>Pezizomycotina</taxon>
        <taxon>Sordariomycetes</taxon>
        <taxon>Hypocreomycetidae</taxon>
        <taxon>Hypocreales</taxon>
        <taxon>Ophiocordycipitaceae</taxon>
        <taxon>Ophiocordyceps</taxon>
    </lineage>
</organism>
<dbReference type="Proteomes" id="UP000037136">
    <property type="component" value="Unassembled WGS sequence"/>
</dbReference>